<evidence type="ECO:0000313" key="2">
    <source>
        <dbReference type="EMBL" id="TCV99482.1"/>
    </source>
</evidence>
<proteinExistence type="predicted"/>
<dbReference type="InterPro" id="IPR004704">
    <property type="entry name" value="PTS_IID_man"/>
</dbReference>
<dbReference type="AlphaFoldDB" id="A0A4V2W5E9"/>
<reference evidence="2 3" key="1">
    <citation type="submission" date="2019-03" db="EMBL/GenBank/DDBJ databases">
        <title>Genomic Encyclopedia of Type Strains, Phase IV (KMG-IV): sequencing the most valuable type-strain genomes for metagenomic binning, comparative biology and taxonomic classification.</title>
        <authorList>
            <person name="Goeker M."/>
        </authorList>
    </citation>
    <scope>NUCLEOTIDE SEQUENCE [LARGE SCALE GENOMIC DNA]</scope>
    <source>
        <strain evidence="2 3">DSM 29487</strain>
    </source>
</reference>
<dbReference type="Pfam" id="PF03613">
    <property type="entry name" value="EIID-AGA"/>
    <property type="match status" value="1"/>
</dbReference>
<organism evidence="2 3">
    <name type="scientific">Longibaculum muris</name>
    <dbReference type="NCBI Taxonomy" id="1796628"/>
    <lineage>
        <taxon>Bacteria</taxon>
        <taxon>Bacillati</taxon>
        <taxon>Bacillota</taxon>
        <taxon>Erysipelotrichia</taxon>
        <taxon>Erysipelotrichales</taxon>
        <taxon>Coprobacillaceae</taxon>
        <taxon>Longibaculum</taxon>
    </lineage>
</organism>
<keyword evidence="1" id="KW-1133">Transmembrane helix</keyword>
<dbReference type="PROSITE" id="PS51108">
    <property type="entry name" value="PTS_EIID"/>
    <property type="match status" value="1"/>
</dbReference>
<feature type="transmembrane region" description="Helical" evidence="1">
    <location>
        <begin position="257"/>
        <end position="278"/>
    </location>
</feature>
<keyword evidence="1" id="KW-0812">Transmembrane</keyword>
<keyword evidence="3" id="KW-1185">Reference proteome</keyword>
<evidence type="ECO:0000313" key="3">
    <source>
        <dbReference type="Proteomes" id="UP000295515"/>
    </source>
</evidence>
<dbReference type="InterPro" id="IPR050303">
    <property type="entry name" value="GatZ_KbaZ_carbometab"/>
</dbReference>
<gene>
    <name evidence="2" type="ORF">EDD60_10964</name>
</gene>
<comment type="caution">
    <text evidence="2">The sequence shown here is derived from an EMBL/GenBank/DDBJ whole genome shotgun (WGS) entry which is preliminary data.</text>
</comment>
<keyword evidence="1" id="KW-0472">Membrane</keyword>
<dbReference type="EMBL" id="SMCQ01000009">
    <property type="protein sequence ID" value="TCV99482.1"/>
    <property type="molecule type" value="Genomic_DNA"/>
</dbReference>
<feature type="transmembrane region" description="Helical" evidence="1">
    <location>
        <begin position="192"/>
        <end position="212"/>
    </location>
</feature>
<dbReference type="Proteomes" id="UP000295515">
    <property type="component" value="Unassembled WGS sequence"/>
</dbReference>
<dbReference type="PANTHER" id="PTHR32502">
    <property type="entry name" value="N-ACETYLGALACTOSAMINE PERMEASE II COMPONENT-RELATED"/>
    <property type="match status" value="1"/>
</dbReference>
<name>A0A4V2W5E9_9FIRM</name>
<dbReference type="RefSeq" id="WP_066445835.1">
    <property type="nucleotide sequence ID" value="NZ_CAUWFI010000010.1"/>
</dbReference>
<feature type="transmembrane region" description="Helical" evidence="1">
    <location>
        <begin position="147"/>
        <end position="171"/>
    </location>
</feature>
<accession>A0A4V2W5E9</accession>
<protein>
    <submittedName>
        <fullName evidence="2">PTS system IID component (Man family)</fullName>
    </submittedName>
</protein>
<dbReference type="PANTHER" id="PTHR32502:SF23">
    <property type="entry name" value="TRANSPORT PROTEIN, PTS SYSTEM"/>
    <property type="match status" value="1"/>
</dbReference>
<dbReference type="GO" id="GO:0009401">
    <property type="term" value="P:phosphoenolpyruvate-dependent sugar phosphotransferase system"/>
    <property type="evidence" value="ECO:0007669"/>
    <property type="project" value="InterPro"/>
</dbReference>
<evidence type="ECO:0000256" key="1">
    <source>
        <dbReference type="SAM" id="Phobius"/>
    </source>
</evidence>
<dbReference type="GeneID" id="98915349"/>
<dbReference type="GO" id="GO:0005886">
    <property type="term" value="C:plasma membrane"/>
    <property type="evidence" value="ECO:0007669"/>
    <property type="project" value="TreeGrafter"/>
</dbReference>
<sequence>MSQKGLEAQRNYPLHKKVREFFWGGWCMQTNWNYERQMNTAFMWGISNTLDRLYPEPEEDEKKKERYRASLEFFNITPQFGAFVLGLTAAMEEEYAEKPDTFDPKMITSVKTALMGPLSGVGDSLFQGTVRIIAMSIGISLAQQGSILGPILAMLISFAVSFPITWFGAKLGYTKGQELIRQISESNLMDKLMYGCSVAGLMVVGGMAATLVNVTTPLTYGKTLVVQEILDGIMPKMLPLALTGLMYYLVKKGVHPIVIVIACFVVGIILNYFGILAAA</sequence>